<dbReference type="RefSeq" id="WP_229683308.1">
    <property type="nucleotide sequence ID" value="NZ_BMIU01000003.1"/>
</dbReference>
<accession>A0ABQ1URT8</accession>
<evidence type="ECO:0000313" key="2">
    <source>
        <dbReference type="Proteomes" id="UP000647339"/>
    </source>
</evidence>
<gene>
    <name evidence="1" type="ORF">GCM10011339_09690</name>
</gene>
<comment type="caution">
    <text evidence="1">The sequence shown here is derived from an EMBL/GenBank/DDBJ whole genome shotgun (WGS) entry which is preliminary data.</text>
</comment>
<sequence>MALLPTVGNQLFIFDFSGERPVLEDTVQLTHRYRPEVAPEVNLDAQRWLEDYPLFTDLRVCGEGFLVGFYTRIPSDVLKELRAKSEEYYKLPEFKEASAQYAKPHYMLVQGGEQVGVIDELPVHGGINFADEDGIIYVNDNQDPKEERNYNVFYKLKVKD</sequence>
<name>A0ABQ1URT8_9BACT</name>
<reference evidence="2" key="1">
    <citation type="journal article" date="2019" name="Int. J. Syst. Evol. Microbiol.">
        <title>The Global Catalogue of Microorganisms (GCM) 10K type strain sequencing project: providing services to taxonomists for standard genome sequencing and annotation.</title>
        <authorList>
            <consortium name="The Broad Institute Genomics Platform"/>
            <consortium name="The Broad Institute Genome Sequencing Center for Infectious Disease"/>
            <person name="Wu L."/>
            <person name="Ma J."/>
        </authorList>
    </citation>
    <scope>NUCLEOTIDE SEQUENCE [LARGE SCALE GENOMIC DNA]</scope>
    <source>
        <strain evidence="2">CGMCC 1.15407</strain>
    </source>
</reference>
<proteinExistence type="predicted"/>
<dbReference type="EMBL" id="BMIU01000003">
    <property type="protein sequence ID" value="GGF23662.1"/>
    <property type="molecule type" value="Genomic_DNA"/>
</dbReference>
<organism evidence="1 2">
    <name type="scientific">Echinicola rosea</name>
    <dbReference type="NCBI Taxonomy" id="1807691"/>
    <lineage>
        <taxon>Bacteria</taxon>
        <taxon>Pseudomonadati</taxon>
        <taxon>Bacteroidota</taxon>
        <taxon>Cytophagia</taxon>
        <taxon>Cytophagales</taxon>
        <taxon>Cyclobacteriaceae</taxon>
        <taxon>Echinicola</taxon>
    </lineage>
</organism>
<dbReference type="Proteomes" id="UP000647339">
    <property type="component" value="Unassembled WGS sequence"/>
</dbReference>
<keyword evidence="2" id="KW-1185">Reference proteome</keyword>
<protein>
    <submittedName>
        <fullName evidence="1">Uncharacterized protein</fullName>
    </submittedName>
</protein>
<evidence type="ECO:0000313" key="1">
    <source>
        <dbReference type="EMBL" id="GGF23662.1"/>
    </source>
</evidence>